<sequence length="40" mass="4332">MSSANNKAPHKAGLWPPIRLSTLSDFRVGVTQLALQAQKV</sequence>
<dbReference type="STRING" id="360910.BAV2060"/>
<dbReference type="Proteomes" id="UP000001977">
    <property type="component" value="Chromosome"/>
</dbReference>
<dbReference type="EMBL" id="AM167904">
    <property type="protein sequence ID" value="CAJ49670.1"/>
    <property type="molecule type" value="Genomic_DNA"/>
</dbReference>
<keyword evidence="2" id="KW-1185">Reference proteome</keyword>
<protein>
    <submittedName>
        <fullName evidence="1">Uncharacterized protein</fullName>
    </submittedName>
</protein>
<name>Q2KZN2_BORA1</name>
<dbReference type="AlphaFoldDB" id="Q2KZN2"/>
<dbReference type="KEGG" id="bav:BAV2060"/>
<proteinExistence type="predicted"/>
<gene>
    <name evidence="1" type="ordered locus">BAV2060</name>
</gene>
<organism evidence="1 2">
    <name type="scientific">Bordetella avium (strain 197N)</name>
    <dbReference type="NCBI Taxonomy" id="360910"/>
    <lineage>
        <taxon>Bacteria</taxon>
        <taxon>Pseudomonadati</taxon>
        <taxon>Pseudomonadota</taxon>
        <taxon>Betaproteobacteria</taxon>
        <taxon>Burkholderiales</taxon>
        <taxon>Alcaligenaceae</taxon>
        <taxon>Bordetella</taxon>
    </lineage>
</organism>
<evidence type="ECO:0000313" key="2">
    <source>
        <dbReference type="Proteomes" id="UP000001977"/>
    </source>
</evidence>
<evidence type="ECO:0000313" key="1">
    <source>
        <dbReference type="EMBL" id="CAJ49670.1"/>
    </source>
</evidence>
<dbReference type="HOGENOM" id="CLU_3285793_0_0_4"/>
<reference evidence="1 2" key="1">
    <citation type="journal article" date="2006" name="J. Bacteriol.">
        <title>Comparison of the genome sequence of the poultry pathogen Bordetella avium with those of B. bronchiseptica, B. pertussis, and B. parapertussis reveals extensive diversity in surface structures associated with host interaction.</title>
        <authorList>
            <person name="Sebaihia M."/>
            <person name="Preston A."/>
            <person name="Maskell D.J."/>
            <person name="Kuzmiak H."/>
            <person name="Connell T.D."/>
            <person name="King N.D."/>
            <person name="Orndorff P.E."/>
            <person name="Miyamoto D.M."/>
            <person name="Thomson N.R."/>
            <person name="Harris D."/>
            <person name="Goble A."/>
            <person name="Lord A."/>
            <person name="Murphy L."/>
            <person name="Quail M.A."/>
            <person name="Rutter S."/>
            <person name="Squares R."/>
            <person name="Squares S."/>
            <person name="Woodward J."/>
            <person name="Parkhill J."/>
            <person name="Temple L.M."/>
        </authorList>
    </citation>
    <scope>NUCLEOTIDE SEQUENCE [LARGE SCALE GENOMIC DNA]</scope>
    <source>
        <strain evidence="1 2">197N</strain>
    </source>
</reference>
<accession>Q2KZN2</accession>